<dbReference type="EMBL" id="JBDLNU010000003">
    <property type="protein sequence ID" value="MFM1729133.1"/>
    <property type="molecule type" value="Genomic_DNA"/>
</dbReference>
<sequence>MIGMFTADDDVVTVEWAQEVRFAGAAARKVDSAPLDCALGYLLAAAFGTGAQLMLAAIVTGATGALFPG</sequence>
<keyword evidence="3" id="KW-1185">Reference proteome</keyword>
<organism evidence="2 3">
    <name type="scientific">Prescottella soli</name>
    <dbReference type="NCBI Taxonomy" id="1543852"/>
    <lineage>
        <taxon>Bacteria</taxon>
        <taxon>Bacillati</taxon>
        <taxon>Actinomycetota</taxon>
        <taxon>Actinomycetes</taxon>
        <taxon>Mycobacteriales</taxon>
        <taxon>Nocardiaceae</taxon>
        <taxon>Prescottella</taxon>
    </lineage>
</organism>
<dbReference type="RefSeq" id="WP_348606190.1">
    <property type="nucleotide sequence ID" value="NZ_CP157276.1"/>
</dbReference>
<keyword evidence="1" id="KW-0472">Membrane</keyword>
<accession>A0ABW9FVC1</accession>
<proteinExistence type="predicted"/>
<keyword evidence="1" id="KW-0812">Transmembrane</keyword>
<name>A0ABW9FVC1_9NOCA</name>
<comment type="caution">
    <text evidence="2">The sequence shown here is derived from an EMBL/GenBank/DDBJ whole genome shotgun (WGS) entry which is preliminary data.</text>
</comment>
<reference evidence="2 3" key="1">
    <citation type="submission" date="2023-11" db="EMBL/GenBank/DDBJ databases">
        <authorList>
            <person name="Val-Calvo J."/>
            <person name="Scortti M."/>
            <person name="Vazquez-Boland J."/>
        </authorList>
    </citation>
    <scope>NUCLEOTIDE SEQUENCE [LARGE SCALE GENOMIC DNA]</scope>
    <source>
        <strain evidence="2 3">DSM 46662</strain>
    </source>
</reference>
<dbReference type="Proteomes" id="UP001629744">
    <property type="component" value="Unassembled WGS sequence"/>
</dbReference>
<evidence type="ECO:0000313" key="2">
    <source>
        <dbReference type="EMBL" id="MFM1729133.1"/>
    </source>
</evidence>
<evidence type="ECO:0000256" key="1">
    <source>
        <dbReference type="SAM" id="Phobius"/>
    </source>
</evidence>
<keyword evidence="1" id="KW-1133">Transmembrane helix</keyword>
<evidence type="ECO:0000313" key="3">
    <source>
        <dbReference type="Proteomes" id="UP001629744"/>
    </source>
</evidence>
<protein>
    <submittedName>
        <fullName evidence="2">Uncharacterized protein</fullName>
    </submittedName>
</protein>
<gene>
    <name evidence="2" type="ORF">ABEU19_002633</name>
</gene>
<feature type="transmembrane region" description="Helical" evidence="1">
    <location>
        <begin position="38"/>
        <end position="67"/>
    </location>
</feature>